<comment type="caution">
    <text evidence="1">The sequence shown here is derived from an EMBL/GenBank/DDBJ whole genome shotgun (WGS) entry which is preliminary data.</text>
</comment>
<sequence length="148" mass="16104">MGQMAAKQELAGLGTSSEVVRQVFDSQDLISLQTRQLWFVRCSFVGADLRQATLDRCSFKLCDLRGANLRGASLRGTHLAGCDLRDADLRDVDLTDAQFGWVNTGRPPWGLTDLTGADLAGATTTRLCVDRVVGWPPPTIGTPTRGRR</sequence>
<gene>
    <name evidence="1" type="ORF">EBO15_09675</name>
</gene>
<dbReference type="Gene3D" id="2.160.20.80">
    <property type="entry name" value="E3 ubiquitin-protein ligase SopA"/>
    <property type="match status" value="1"/>
</dbReference>
<keyword evidence="2" id="KW-1185">Reference proteome</keyword>
<organism evidence="1 2">
    <name type="scientific">Actinomadura harenae</name>
    <dbReference type="NCBI Taxonomy" id="2483351"/>
    <lineage>
        <taxon>Bacteria</taxon>
        <taxon>Bacillati</taxon>
        <taxon>Actinomycetota</taxon>
        <taxon>Actinomycetes</taxon>
        <taxon>Streptosporangiales</taxon>
        <taxon>Thermomonosporaceae</taxon>
        <taxon>Actinomadura</taxon>
    </lineage>
</organism>
<dbReference type="SUPFAM" id="SSF141571">
    <property type="entry name" value="Pentapeptide repeat-like"/>
    <property type="match status" value="1"/>
</dbReference>
<dbReference type="PANTHER" id="PTHR14136">
    <property type="entry name" value="BTB_POZ DOMAIN-CONTAINING PROTEIN KCTD9"/>
    <property type="match status" value="1"/>
</dbReference>
<reference evidence="1 2" key="1">
    <citation type="submission" date="2018-10" db="EMBL/GenBank/DDBJ databases">
        <title>Isolation from soil.</title>
        <authorList>
            <person name="Hu J."/>
        </authorList>
    </citation>
    <scope>NUCLEOTIDE SEQUENCE [LARGE SCALE GENOMIC DNA]</scope>
    <source>
        <strain evidence="1 2">NEAU-Ht49</strain>
    </source>
</reference>
<dbReference type="AlphaFoldDB" id="A0A3M2M7C9"/>
<dbReference type="RefSeq" id="WP_122193992.1">
    <property type="nucleotide sequence ID" value="NZ_JBHSKC010000022.1"/>
</dbReference>
<protein>
    <submittedName>
        <fullName evidence="1">Pentapeptide repeat-containing protein</fullName>
    </submittedName>
</protein>
<dbReference type="Proteomes" id="UP000282674">
    <property type="component" value="Unassembled WGS sequence"/>
</dbReference>
<dbReference type="InterPro" id="IPR051082">
    <property type="entry name" value="Pentapeptide-BTB/POZ_domain"/>
</dbReference>
<name>A0A3M2M7C9_9ACTN</name>
<accession>A0A3M2M7C9</accession>
<dbReference type="InterPro" id="IPR001646">
    <property type="entry name" value="5peptide_repeat"/>
</dbReference>
<evidence type="ECO:0000313" key="2">
    <source>
        <dbReference type="Proteomes" id="UP000282674"/>
    </source>
</evidence>
<evidence type="ECO:0000313" key="1">
    <source>
        <dbReference type="EMBL" id="RMI45471.1"/>
    </source>
</evidence>
<proteinExistence type="predicted"/>
<dbReference type="Pfam" id="PF13599">
    <property type="entry name" value="Pentapeptide_4"/>
    <property type="match status" value="1"/>
</dbReference>
<dbReference type="PANTHER" id="PTHR14136:SF17">
    <property type="entry name" value="BTB_POZ DOMAIN-CONTAINING PROTEIN KCTD9"/>
    <property type="match status" value="1"/>
</dbReference>
<dbReference type="EMBL" id="RFFG01000013">
    <property type="protein sequence ID" value="RMI45471.1"/>
    <property type="molecule type" value="Genomic_DNA"/>
</dbReference>
<dbReference type="OrthoDB" id="3571820at2"/>